<evidence type="ECO:0000313" key="2">
    <source>
        <dbReference type="Proteomes" id="UP000799439"/>
    </source>
</evidence>
<dbReference type="GO" id="GO:0030544">
    <property type="term" value="F:Hsp70 protein binding"/>
    <property type="evidence" value="ECO:0007669"/>
    <property type="project" value="TreeGrafter"/>
</dbReference>
<reference evidence="1" key="1">
    <citation type="journal article" date="2020" name="Stud. Mycol.">
        <title>101 Dothideomycetes genomes: a test case for predicting lifestyles and emergence of pathogens.</title>
        <authorList>
            <person name="Haridas S."/>
            <person name="Albert R."/>
            <person name="Binder M."/>
            <person name="Bloem J."/>
            <person name="Labutti K."/>
            <person name="Salamov A."/>
            <person name="Andreopoulos B."/>
            <person name="Baker S."/>
            <person name="Barry K."/>
            <person name="Bills G."/>
            <person name="Bluhm B."/>
            <person name="Cannon C."/>
            <person name="Castanera R."/>
            <person name="Culley D."/>
            <person name="Daum C."/>
            <person name="Ezra D."/>
            <person name="Gonzalez J."/>
            <person name="Henrissat B."/>
            <person name="Kuo A."/>
            <person name="Liang C."/>
            <person name="Lipzen A."/>
            <person name="Lutzoni F."/>
            <person name="Magnuson J."/>
            <person name="Mondo S."/>
            <person name="Nolan M."/>
            <person name="Ohm R."/>
            <person name="Pangilinan J."/>
            <person name="Park H.-J."/>
            <person name="Ramirez L."/>
            <person name="Alfaro M."/>
            <person name="Sun H."/>
            <person name="Tritt A."/>
            <person name="Yoshinaga Y."/>
            <person name="Zwiers L.-H."/>
            <person name="Turgeon B."/>
            <person name="Goodwin S."/>
            <person name="Spatafora J."/>
            <person name="Crous P."/>
            <person name="Grigoriev I."/>
        </authorList>
    </citation>
    <scope>NUCLEOTIDE SEQUENCE</scope>
    <source>
        <strain evidence="1">CBS 260.36</strain>
    </source>
</reference>
<organism evidence="1 2">
    <name type="scientific">Myriangium duriaei CBS 260.36</name>
    <dbReference type="NCBI Taxonomy" id="1168546"/>
    <lineage>
        <taxon>Eukaryota</taxon>
        <taxon>Fungi</taxon>
        <taxon>Dikarya</taxon>
        <taxon>Ascomycota</taxon>
        <taxon>Pezizomycotina</taxon>
        <taxon>Dothideomycetes</taxon>
        <taxon>Dothideomycetidae</taxon>
        <taxon>Myriangiales</taxon>
        <taxon>Myriangiaceae</taxon>
        <taxon>Myriangium</taxon>
    </lineage>
</organism>
<dbReference type="InterPro" id="IPR011990">
    <property type="entry name" value="TPR-like_helical_dom_sf"/>
</dbReference>
<dbReference type="GO" id="GO:0005829">
    <property type="term" value="C:cytosol"/>
    <property type="evidence" value="ECO:0007669"/>
    <property type="project" value="TreeGrafter"/>
</dbReference>
<dbReference type="PANTHER" id="PTHR46035:SF3">
    <property type="entry name" value="TRANSLOCATION PROTEIN SEC72"/>
    <property type="match status" value="1"/>
</dbReference>
<name>A0A9P4MM60_9PEZI</name>
<dbReference type="EMBL" id="ML996081">
    <property type="protein sequence ID" value="KAF2158067.1"/>
    <property type="molecule type" value="Genomic_DNA"/>
</dbReference>
<dbReference type="Gene3D" id="1.25.40.10">
    <property type="entry name" value="Tetratricopeptide repeat domain"/>
    <property type="match status" value="1"/>
</dbReference>
<dbReference type="PANTHER" id="PTHR46035">
    <property type="entry name" value="TETRATRICOPEPTIDE REPEAT PROTEIN 4"/>
    <property type="match status" value="1"/>
</dbReference>
<gene>
    <name evidence="1" type="ORF">K461DRAFT_290321</name>
</gene>
<dbReference type="AlphaFoldDB" id="A0A9P4MM60"/>
<dbReference type="GO" id="GO:0051879">
    <property type="term" value="F:Hsp90 protein binding"/>
    <property type="evidence" value="ECO:0007669"/>
    <property type="project" value="TreeGrafter"/>
</dbReference>
<dbReference type="OrthoDB" id="433738at2759"/>
<proteinExistence type="predicted"/>
<dbReference type="GO" id="GO:0005634">
    <property type="term" value="C:nucleus"/>
    <property type="evidence" value="ECO:0007669"/>
    <property type="project" value="TreeGrafter"/>
</dbReference>
<protein>
    <submittedName>
        <fullName evidence="1">Translocation protein SEC72</fullName>
    </submittedName>
</protein>
<evidence type="ECO:0000313" key="1">
    <source>
        <dbReference type="EMBL" id="KAF2158067.1"/>
    </source>
</evidence>
<sequence>MESLDTFTQLPLQLDPQTKAISLPHPSTHAVESELSGLNALHRSLIRDLEGPTASFGVPPPPVPVNPKRSAQITKLREAGNASFKKAQLEDAIRLYGLALDMAVQRPVWEASGLVREELSALYGNRAQARMGLRDWPGAAVDAECSVELKKVGNAKGWWRRGSCLREMGRYEEAAEWVREGKEFESAGQDRQGVVELETLERDILEKMEKARTGA</sequence>
<keyword evidence="2" id="KW-1185">Reference proteome</keyword>
<comment type="caution">
    <text evidence="1">The sequence shown here is derived from an EMBL/GenBank/DDBJ whole genome shotgun (WGS) entry which is preliminary data.</text>
</comment>
<accession>A0A9P4MM60</accession>
<dbReference type="Proteomes" id="UP000799439">
    <property type="component" value="Unassembled WGS sequence"/>
</dbReference>
<dbReference type="SUPFAM" id="SSF48452">
    <property type="entry name" value="TPR-like"/>
    <property type="match status" value="1"/>
</dbReference>
<dbReference type="GO" id="GO:0006457">
    <property type="term" value="P:protein folding"/>
    <property type="evidence" value="ECO:0007669"/>
    <property type="project" value="TreeGrafter"/>
</dbReference>